<evidence type="ECO:0000313" key="2">
    <source>
        <dbReference type="Proteomes" id="UP001150581"/>
    </source>
</evidence>
<accession>A0ACC1IA84</accession>
<name>A0ACC1IA84_9FUNG</name>
<sequence>MGQSASKAALTKNMRLPRTPVHTQQPAGAAKPTTEPGTSTDSTNSTVNRPVSMPTREQILAEDTQEQQEHEQLSSNLKRFLNPKELLTTITPANPNENTNVQALRSRREDDDVEVAAGTRNRITAVQVAELLRELRPSGGDLPTAAAAALAERYSVDLDTLRRLDGFLIPLPKKR</sequence>
<evidence type="ECO:0000313" key="1">
    <source>
        <dbReference type="EMBL" id="KAJ1891399.1"/>
    </source>
</evidence>
<organism evidence="1 2">
    <name type="scientific">Kickxella alabastrina</name>
    <dbReference type="NCBI Taxonomy" id="61397"/>
    <lineage>
        <taxon>Eukaryota</taxon>
        <taxon>Fungi</taxon>
        <taxon>Fungi incertae sedis</taxon>
        <taxon>Zoopagomycota</taxon>
        <taxon>Kickxellomycotina</taxon>
        <taxon>Kickxellomycetes</taxon>
        <taxon>Kickxellales</taxon>
        <taxon>Kickxellaceae</taxon>
        <taxon>Kickxella</taxon>
    </lineage>
</organism>
<comment type="caution">
    <text evidence="1">The sequence shown here is derived from an EMBL/GenBank/DDBJ whole genome shotgun (WGS) entry which is preliminary data.</text>
</comment>
<dbReference type="Proteomes" id="UP001150581">
    <property type="component" value="Unassembled WGS sequence"/>
</dbReference>
<proteinExistence type="predicted"/>
<dbReference type="EMBL" id="JANBPG010001164">
    <property type="protein sequence ID" value="KAJ1891399.1"/>
    <property type="molecule type" value="Genomic_DNA"/>
</dbReference>
<reference evidence="1" key="1">
    <citation type="submission" date="2022-07" db="EMBL/GenBank/DDBJ databases">
        <title>Phylogenomic reconstructions and comparative analyses of Kickxellomycotina fungi.</title>
        <authorList>
            <person name="Reynolds N.K."/>
            <person name="Stajich J.E."/>
            <person name="Barry K."/>
            <person name="Grigoriev I.V."/>
            <person name="Crous P."/>
            <person name="Smith M.E."/>
        </authorList>
    </citation>
    <scope>NUCLEOTIDE SEQUENCE</scope>
    <source>
        <strain evidence="1">Benny 63K</strain>
    </source>
</reference>
<gene>
    <name evidence="1" type="ORF">LPJ66_006944</name>
</gene>
<protein>
    <submittedName>
        <fullName evidence="1">Uncharacterized protein</fullName>
    </submittedName>
</protein>
<keyword evidence="2" id="KW-1185">Reference proteome</keyword>